<evidence type="ECO:0000313" key="2">
    <source>
        <dbReference type="Proteomes" id="UP001434883"/>
    </source>
</evidence>
<accession>A0ABV0RHA7</accession>
<comment type="caution">
    <text evidence="1">The sequence shown here is derived from an EMBL/GenBank/DDBJ whole genome shotgun (WGS) entry which is preliminary data.</text>
</comment>
<proteinExistence type="predicted"/>
<evidence type="ECO:0000313" key="1">
    <source>
        <dbReference type="EMBL" id="MEQ2207470.1"/>
    </source>
</evidence>
<name>A0ABV0RHA7_9TELE</name>
<sequence length="101" mass="11275">MVCRTKWGSCCCGTTMKSRSMSTASLVYKESQNRQLAQQVVSVRPILELRNFWLVPSDIDALAFVVNSAVDNAVGLDFGACSMELECLDALSRCQYIHHLR</sequence>
<organism evidence="1 2">
    <name type="scientific">Xenoophorus captivus</name>
    <dbReference type="NCBI Taxonomy" id="1517983"/>
    <lineage>
        <taxon>Eukaryota</taxon>
        <taxon>Metazoa</taxon>
        <taxon>Chordata</taxon>
        <taxon>Craniata</taxon>
        <taxon>Vertebrata</taxon>
        <taxon>Euteleostomi</taxon>
        <taxon>Actinopterygii</taxon>
        <taxon>Neopterygii</taxon>
        <taxon>Teleostei</taxon>
        <taxon>Neoteleostei</taxon>
        <taxon>Acanthomorphata</taxon>
        <taxon>Ovalentaria</taxon>
        <taxon>Atherinomorphae</taxon>
        <taxon>Cyprinodontiformes</taxon>
        <taxon>Goodeidae</taxon>
        <taxon>Xenoophorus</taxon>
    </lineage>
</organism>
<keyword evidence="2" id="KW-1185">Reference proteome</keyword>
<reference evidence="1 2" key="1">
    <citation type="submission" date="2021-06" db="EMBL/GenBank/DDBJ databases">
        <authorList>
            <person name="Palmer J.M."/>
        </authorList>
    </citation>
    <scope>NUCLEOTIDE SEQUENCE [LARGE SCALE GENOMIC DNA]</scope>
    <source>
        <strain evidence="1 2">XC_2019</strain>
        <tissue evidence="1">Muscle</tissue>
    </source>
</reference>
<dbReference type="Proteomes" id="UP001434883">
    <property type="component" value="Unassembled WGS sequence"/>
</dbReference>
<dbReference type="EMBL" id="JAHRIN010044712">
    <property type="protein sequence ID" value="MEQ2207470.1"/>
    <property type="molecule type" value="Genomic_DNA"/>
</dbReference>
<protein>
    <submittedName>
        <fullName evidence="1">Uncharacterized protein</fullName>
    </submittedName>
</protein>
<gene>
    <name evidence="1" type="ORF">XENOCAPTIV_012904</name>
</gene>